<accession>A0A839IR72</accession>
<dbReference type="RefSeq" id="WP_182808975.1">
    <property type="nucleotide sequence ID" value="NZ_JACJFM010000012.1"/>
</dbReference>
<comment type="caution">
    <text evidence="8">The sequence shown here is derived from an EMBL/GenBank/DDBJ whole genome shotgun (WGS) entry which is preliminary data.</text>
</comment>
<dbReference type="AlphaFoldDB" id="A0A839IR72"/>
<keyword evidence="9" id="KW-1185">Reference proteome</keyword>
<feature type="binding site" evidence="7">
    <location>
        <position position="107"/>
    </location>
    <ligand>
        <name>Zn(2+)</name>
        <dbReference type="ChEBI" id="CHEBI:29105"/>
    </ligand>
</feature>
<proteinExistence type="inferred from homology"/>
<evidence type="ECO:0000256" key="2">
    <source>
        <dbReference type="ARBA" id="ARBA00022491"/>
    </source>
</evidence>
<name>A0A839IR72_9GAMM</name>
<dbReference type="InterPro" id="IPR043135">
    <property type="entry name" value="Fur_C"/>
</dbReference>
<gene>
    <name evidence="8" type="ORF">H4O21_11325</name>
</gene>
<evidence type="ECO:0000256" key="3">
    <source>
        <dbReference type="ARBA" id="ARBA00022833"/>
    </source>
</evidence>
<dbReference type="PANTHER" id="PTHR33202:SF6">
    <property type="entry name" value="ZINC UPTAKE REGULATION PROTEIN"/>
    <property type="match status" value="1"/>
</dbReference>
<dbReference type="GO" id="GO:1900376">
    <property type="term" value="P:regulation of secondary metabolite biosynthetic process"/>
    <property type="evidence" value="ECO:0007669"/>
    <property type="project" value="TreeGrafter"/>
</dbReference>
<sequence length="166" mass="18892">MTDKPGIDETITAARTSCTQNGVRLTPKREKVLRVLLQNDRPLSAYDVVDLFKESFSENLPAMSAYRILTFLLENDFVHKLETTNQFMACRHICCDHLHEPPQFLICDKCNAVRELSIGKQTLNELNNGIEQSGFILVRKQLELHGLCKACQESNVDLQETDNHSD</sequence>
<evidence type="ECO:0000313" key="8">
    <source>
        <dbReference type="EMBL" id="MBB1487200.1"/>
    </source>
</evidence>
<dbReference type="GO" id="GO:0005829">
    <property type="term" value="C:cytosol"/>
    <property type="evidence" value="ECO:0007669"/>
    <property type="project" value="TreeGrafter"/>
</dbReference>
<dbReference type="GO" id="GO:0000976">
    <property type="term" value="F:transcription cis-regulatory region binding"/>
    <property type="evidence" value="ECO:0007669"/>
    <property type="project" value="TreeGrafter"/>
</dbReference>
<dbReference type="PANTHER" id="PTHR33202">
    <property type="entry name" value="ZINC UPTAKE REGULATION PROTEIN"/>
    <property type="match status" value="1"/>
</dbReference>
<dbReference type="GO" id="GO:0003700">
    <property type="term" value="F:DNA-binding transcription factor activity"/>
    <property type="evidence" value="ECO:0007669"/>
    <property type="project" value="InterPro"/>
</dbReference>
<feature type="binding site" evidence="7">
    <location>
        <position position="151"/>
    </location>
    <ligand>
        <name>Zn(2+)</name>
        <dbReference type="ChEBI" id="CHEBI:29105"/>
    </ligand>
</feature>
<dbReference type="InterPro" id="IPR036388">
    <property type="entry name" value="WH-like_DNA-bd_sf"/>
</dbReference>
<keyword evidence="7" id="KW-0479">Metal-binding</keyword>
<dbReference type="GO" id="GO:0045892">
    <property type="term" value="P:negative regulation of DNA-templated transcription"/>
    <property type="evidence" value="ECO:0007669"/>
    <property type="project" value="TreeGrafter"/>
</dbReference>
<dbReference type="GO" id="GO:0008270">
    <property type="term" value="F:zinc ion binding"/>
    <property type="evidence" value="ECO:0007669"/>
    <property type="project" value="TreeGrafter"/>
</dbReference>
<dbReference type="Gene3D" id="1.10.10.10">
    <property type="entry name" value="Winged helix-like DNA-binding domain superfamily/Winged helix DNA-binding domain"/>
    <property type="match status" value="1"/>
</dbReference>
<dbReference type="EMBL" id="JACJFM010000012">
    <property type="protein sequence ID" value="MBB1487200.1"/>
    <property type="molecule type" value="Genomic_DNA"/>
</dbReference>
<evidence type="ECO:0000256" key="4">
    <source>
        <dbReference type="ARBA" id="ARBA00023015"/>
    </source>
</evidence>
<keyword evidence="6" id="KW-0804">Transcription</keyword>
<dbReference type="Gene3D" id="3.30.1490.190">
    <property type="match status" value="1"/>
</dbReference>
<keyword evidence="5" id="KW-0238">DNA-binding</keyword>
<protein>
    <submittedName>
        <fullName evidence="8">Transcriptional repressor</fullName>
    </submittedName>
</protein>
<evidence type="ECO:0000313" key="9">
    <source>
        <dbReference type="Proteomes" id="UP000565262"/>
    </source>
</evidence>
<evidence type="ECO:0000256" key="5">
    <source>
        <dbReference type="ARBA" id="ARBA00023125"/>
    </source>
</evidence>
<dbReference type="SUPFAM" id="SSF46785">
    <property type="entry name" value="Winged helix' DNA-binding domain"/>
    <property type="match status" value="1"/>
</dbReference>
<evidence type="ECO:0000256" key="6">
    <source>
        <dbReference type="ARBA" id="ARBA00023163"/>
    </source>
</evidence>
<keyword evidence="4" id="KW-0805">Transcription regulation</keyword>
<keyword evidence="3 7" id="KW-0862">Zinc</keyword>
<dbReference type="InterPro" id="IPR036390">
    <property type="entry name" value="WH_DNA-bd_sf"/>
</dbReference>
<evidence type="ECO:0000256" key="1">
    <source>
        <dbReference type="ARBA" id="ARBA00007957"/>
    </source>
</evidence>
<comment type="similarity">
    <text evidence="1">Belongs to the Fur family.</text>
</comment>
<feature type="binding site" evidence="7">
    <location>
        <position position="110"/>
    </location>
    <ligand>
        <name>Zn(2+)</name>
        <dbReference type="ChEBI" id="CHEBI:29105"/>
    </ligand>
</feature>
<reference evidence="8 9" key="1">
    <citation type="submission" date="2020-08" db="EMBL/GenBank/DDBJ databases">
        <title>Oceanospirillum sp. nov. isolated from marine sediment.</title>
        <authorList>
            <person name="Ji X."/>
        </authorList>
    </citation>
    <scope>NUCLEOTIDE SEQUENCE [LARGE SCALE GENOMIC DNA]</scope>
    <source>
        <strain evidence="8 9">D5</strain>
    </source>
</reference>
<organism evidence="8 9">
    <name type="scientific">Oceanospirillum sediminis</name>
    <dbReference type="NCBI Taxonomy" id="2760088"/>
    <lineage>
        <taxon>Bacteria</taxon>
        <taxon>Pseudomonadati</taxon>
        <taxon>Pseudomonadota</taxon>
        <taxon>Gammaproteobacteria</taxon>
        <taxon>Oceanospirillales</taxon>
        <taxon>Oceanospirillaceae</taxon>
        <taxon>Oceanospirillum</taxon>
    </lineage>
</organism>
<feature type="binding site" evidence="7">
    <location>
        <position position="148"/>
    </location>
    <ligand>
        <name>Zn(2+)</name>
        <dbReference type="ChEBI" id="CHEBI:29105"/>
    </ligand>
</feature>
<comment type="cofactor">
    <cofactor evidence="7">
        <name>Zn(2+)</name>
        <dbReference type="ChEBI" id="CHEBI:29105"/>
    </cofactor>
    <text evidence="7">Binds 1 zinc ion per subunit.</text>
</comment>
<dbReference type="InterPro" id="IPR002481">
    <property type="entry name" value="FUR"/>
</dbReference>
<keyword evidence="2" id="KW-0678">Repressor</keyword>
<dbReference type="Proteomes" id="UP000565262">
    <property type="component" value="Unassembled WGS sequence"/>
</dbReference>
<evidence type="ECO:0000256" key="7">
    <source>
        <dbReference type="PIRSR" id="PIRSR602481-1"/>
    </source>
</evidence>
<dbReference type="Pfam" id="PF01475">
    <property type="entry name" value="FUR"/>
    <property type="match status" value="1"/>
</dbReference>